<dbReference type="InterPro" id="IPR015422">
    <property type="entry name" value="PyrdxlP-dep_Trfase_small"/>
</dbReference>
<evidence type="ECO:0000313" key="3">
    <source>
        <dbReference type="Proteomes" id="UP000711047"/>
    </source>
</evidence>
<proteinExistence type="inferred from homology"/>
<dbReference type="EMBL" id="JABMKX010000002">
    <property type="protein sequence ID" value="NQX44485.1"/>
    <property type="molecule type" value="Genomic_DNA"/>
</dbReference>
<dbReference type="InterPro" id="IPR015421">
    <property type="entry name" value="PyrdxlP-dep_Trfase_major"/>
</dbReference>
<dbReference type="PANTHER" id="PTHR30244:SF34">
    <property type="entry name" value="DTDP-4-AMINO-4,6-DIDEOXYGALACTOSE TRANSAMINASE"/>
    <property type="match status" value="1"/>
</dbReference>
<dbReference type="InterPro" id="IPR000653">
    <property type="entry name" value="DegT/StrS_aminotransferase"/>
</dbReference>
<dbReference type="PIRSF" id="PIRSF000390">
    <property type="entry name" value="PLP_StrS"/>
    <property type="match status" value="1"/>
</dbReference>
<reference evidence="2 3" key="1">
    <citation type="submission" date="2020-05" db="EMBL/GenBank/DDBJ databases">
        <title>Paenibacillus glebae, sp. nov., Paenibacillus humi sp. nov., Paenibacillus pedi sp. nov., Paenibacillus terrestris sp. nov. and Paenibacillus terricola sp. nov., isolated from a forest top soil sample.</title>
        <authorList>
            <person name="Qi S."/>
            <person name="Carlier A."/>
            <person name="Cnockaert M."/>
            <person name="Vandamme P."/>
        </authorList>
    </citation>
    <scope>NUCLEOTIDE SEQUENCE [LARGE SCALE GENOMIC DNA]</scope>
    <source>
        <strain evidence="2 3">LMG 29502</strain>
    </source>
</reference>
<dbReference type="InterPro" id="IPR015424">
    <property type="entry name" value="PyrdxlP-dep_Trfase"/>
</dbReference>
<comment type="similarity">
    <text evidence="1">Belongs to the DegT/DnrJ/EryC1 family.</text>
</comment>
<keyword evidence="2" id="KW-0808">Transferase</keyword>
<dbReference type="Gene3D" id="3.90.1150.10">
    <property type="entry name" value="Aspartate Aminotransferase, domain 1"/>
    <property type="match status" value="1"/>
</dbReference>
<keyword evidence="1" id="KW-0663">Pyridoxal phosphate</keyword>
<dbReference type="InterPro" id="IPR020026">
    <property type="entry name" value="PseC"/>
</dbReference>
<keyword evidence="2" id="KW-0032">Aminotransferase</keyword>
<accession>A0ABX2DJ38</accession>
<dbReference type="Gene3D" id="3.40.640.10">
    <property type="entry name" value="Type I PLP-dependent aspartate aminotransferase-like (Major domain)"/>
    <property type="match status" value="1"/>
</dbReference>
<evidence type="ECO:0000313" key="2">
    <source>
        <dbReference type="EMBL" id="NQX44485.1"/>
    </source>
</evidence>
<dbReference type="CDD" id="cd00616">
    <property type="entry name" value="AHBA_syn"/>
    <property type="match status" value="1"/>
</dbReference>
<dbReference type="NCBIfam" id="TIGR03588">
    <property type="entry name" value="PseC"/>
    <property type="match status" value="1"/>
</dbReference>
<name>A0ABX2DJ38_9BACL</name>
<dbReference type="Proteomes" id="UP000711047">
    <property type="component" value="Unassembled WGS sequence"/>
</dbReference>
<dbReference type="Pfam" id="PF01041">
    <property type="entry name" value="DegT_DnrJ_EryC1"/>
    <property type="match status" value="1"/>
</dbReference>
<dbReference type="SUPFAM" id="SSF53383">
    <property type="entry name" value="PLP-dependent transferases"/>
    <property type="match status" value="1"/>
</dbReference>
<comment type="caution">
    <text evidence="2">The sequence shown here is derived from an EMBL/GenBank/DDBJ whole genome shotgun (WGS) entry which is preliminary data.</text>
</comment>
<dbReference type="RefSeq" id="WP_173128157.1">
    <property type="nucleotide sequence ID" value="NZ_JABMKX010000002.1"/>
</dbReference>
<keyword evidence="3" id="KW-1185">Reference proteome</keyword>
<evidence type="ECO:0000256" key="1">
    <source>
        <dbReference type="RuleBase" id="RU004508"/>
    </source>
</evidence>
<gene>
    <name evidence="2" type="primary">pseC</name>
    <name evidence="2" type="ORF">HQN87_04000</name>
</gene>
<dbReference type="PANTHER" id="PTHR30244">
    <property type="entry name" value="TRANSAMINASE"/>
    <property type="match status" value="1"/>
</dbReference>
<protein>
    <submittedName>
        <fullName evidence="2">UDP-4-amino-4, 6-dideoxy-N-acetyl-beta-L-altrosamine transaminase</fullName>
        <ecNumber evidence="2">2.6.1.92</ecNumber>
    </submittedName>
</protein>
<sequence>MSKSKSKLAIHGGKPVRAHYLPYGKQVIDEEDIQSVLKVLQSDFLTSGPAIEQFEADLAAFTGAKYAVAFSSGTAALHGACYAAGISDGDEVITTPMTFAATANCVLYQGGVPVFVDIDPLTYNLDPGRIRESITDRTKAIIPVHFTGQPAELDEILQIAYDHNLIVIEDAAHALGATYKGRSIGSIGDMTMFSFHPVKHITTGEGGMITTNNPLFYEKLLQFRTHGITRDERRLRDNHGPWYYEMQLLGYNYRITDIQTSLGTSQLRKIGSFIEKRKQLAKLYLQELGPVQELILPHQLANVESSWHLFIVRLQLSKLTGTRKMVFQALQKENIGVNVHYIPAYLHPYYESLGFRKGICPIAESCYEEFITLPLYAGMDSEDVMDVVAAVKKVISHYSNSSRRE</sequence>
<organism evidence="2 3">
    <name type="scientific">Paenibacillus tritici</name>
    <dbReference type="NCBI Taxonomy" id="1873425"/>
    <lineage>
        <taxon>Bacteria</taxon>
        <taxon>Bacillati</taxon>
        <taxon>Bacillota</taxon>
        <taxon>Bacilli</taxon>
        <taxon>Bacillales</taxon>
        <taxon>Paenibacillaceae</taxon>
        <taxon>Paenibacillus</taxon>
    </lineage>
</organism>
<dbReference type="GO" id="GO:0008483">
    <property type="term" value="F:transaminase activity"/>
    <property type="evidence" value="ECO:0007669"/>
    <property type="project" value="UniProtKB-KW"/>
</dbReference>
<dbReference type="EC" id="2.6.1.92" evidence="2"/>